<name>A0ACC3SG98_9PEZI</name>
<evidence type="ECO:0000313" key="1">
    <source>
        <dbReference type="EMBL" id="KAK8210299.1"/>
    </source>
</evidence>
<reference evidence="1" key="1">
    <citation type="submission" date="2024-02" db="EMBL/GenBank/DDBJ databases">
        <title>Metagenome Assembled Genome of Zalaria obscura JY119.</title>
        <authorList>
            <person name="Vighnesh L."/>
            <person name="Jagadeeshwari U."/>
            <person name="Venkata Ramana C."/>
            <person name="Sasikala C."/>
        </authorList>
    </citation>
    <scope>NUCLEOTIDE SEQUENCE</scope>
    <source>
        <strain evidence="1">JY119</strain>
    </source>
</reference>
<accession>A0ACC3SG98</accession>
<keyword evidence="2" id="KW-1185">Reference proteome</keyword>
<evidence type="ECO:0000313" key="2">
    <source>
        <dbReference type="Proteomes" id="UP001320706"/>
    </source>
</evidence>
<proteinExistence type="predicted"/>
<sequence>MDMDMGGMGDMGAGGSMDMGSGVPSLFYLQQMYWAVVGAAIGAFTLVNAYSWFLCWQRLRSTSKTPAKPRNFAFVGLATITAILRELSNATLPAFALKRWRLPTPTFGRTAIVLANVVILVVLCFYKLDTSDYYSFEDIGYRTGFITICQLPLLFLLAGKRNIIGALTGSSYERINWLHRWASRCMLLTATIHMGYWFADWAPYDYINAKIAEDPITKRGVAAWAILLWITFSSMTPIRGLCYEFFVVQHIISFAAFIGMVYVHTPTEVHVYIWICVGLFFADRLARGFYYMYNNLSLLHPEQRQNGSMGKLWSMTAEFSPLSGNTTRITICNPPISWRPGQHVFLSAHSLAPLQAHPFTISTLPSDGKMEFLVQSQKGGTRRMHRHAQKIQMSLPSTTTDVSVYGRKSVSIEGPYGRIRPLRQFDSVVLLAGSTGATFTMPLLRDLVQSWRRSCGQSRPRGGMWLSEGAVTRHVKFAWVLKSGAQLSWFSDALGQVVEDVKALREDGYDVAVDISVYITCDDTFTTEQKSLLAALQSRAPAPQNLTHGRVEELADAAAALHNTDTSDEKGEKGMGKRDIETDRFSVREVDSDTQSDPEANPTDAKKATKTCGPNGTCCCTAAVDESDPDAIARVVCTCNCSHASSSSSASPSRTDSSASLTLAEAGEKGEKRTTRTGQKKPLLHPSIALYSGRPQPREIIRRSLEQAQGESAVVVCGPKGLVDGVRSSVVGLSDERAVHKGTGAQGVWLHTEAFGY</sequence>
<gene>
    <name evidence="1" type="primary">FRP1</name>
    <name evidence="1" type="ORF">M8818_003467</name>
</gene>
<dbReference type="Proteomes" id="UP001320706">
    <property type="component" value="Unassembled WGS sequence"/>
</dbReference>
<comment type="caution">
    <text evidence="1">The sequence shown here is derived from an EMBL/GenBank/DDBJ whole genome shotgun (WGS) entry which is preliminary data.</text>
</comment>
<protein>
    <submittedName>
        <fullName evidence="1">Ferric-chelate reductase Frp1</fullName>
    </submittedName>
</protein>
<dbReference type="EMBL" id="JAMKPW020000015">
    <property type="protein sequence ID" value="KAK8210299.1"/>
    <property type="molecule type" value="Genomic_DNA"/>
</dbReference>
<organism evidence="1 2">
    <name type="scientific">Zalaria obscura</name>
    <dbReference type="NCBI Taxonomy" id="2024903"/>
    <lineage>
        <taxon>Eukaryota</taxon>
        <taxon>Fungi</taxon>
        <taxon>Dikarya</taxon>
        <taxon>Ascomycota</taxon>
        <taxon>Pezizomycotina</taxon>
        <taxon>Dothideomycetes</taxon>
        <taxon>Dothideomycetidae</taxon>
        <taxon>Dothideales</taxon>
        <taxon>Zalariaceae</taxon>
        <taxon>Zalaria</taxon>
    </lineage>
</organism>